<dbReference type="EMBL" id="MT142446">
    <property type="protein sequence ID" value="QJA81071.1"/>
    <property type="molecule type" value="Genomic_DNA"/>
</dbReference>
<protein>
    <submittedName>
        <fullName evidence="2">Putative capsid protein</fullName>
    </submittedName>
</protein>
<reference evidence="2" key="1">
    <citation type="submission" date="2020-03" db="EMBL/GenBank/DDBJ databases">
        <title>The deep terrestrial virosphere.</title>
        <authorList>
            <person name="Holmfeldt K."/>
            <person name="Nilsson E."/>
            <person name="Simone D."/>
            <person name="Lopez-Fernandez M."/>
            <person name="Wu X."/>
            <person name="de Brujin I."/>
            <person name="Lundin D."/>
            <person name="Andersson A."/>
            <person name="Bertilsson S."/>
            <person name="Dopson M."/>
        </authorList>
    </citation>
    <scope>NUCLEOTIDE SEQUENCE</scope>
    <source>
        <strain evidence="2">MM415A00595</strain>
        <strain evidence="1">MM415B00994</strain>
    </source>
</reference>
<gene>
    <name evidence="2" type="ORF">MM415A00595_0012</name>
    <name evidence="1" type="ORF">MM415B00994_0012</name>
</gene>
<dbReference type="AlphaFoldDB" id="A0A6M3KHF7"/>
<sequence length="280" mass="31497">MASNAIPAVNIAPYIPEMWGLIVVAAAENNLEFVQHTDRRFEKELKYGDTLNVPNLTNFSGAQNVDTTGDLTLYDVIQTCTAIVVNYHYYQAVGLGDQEQIQDRPDFLKAALKKCGYDIALIQDLKVSALVNGLNKSEGTEGSALTADVLINCYEDMNANSVPDSDRVWIFDPKSITDLLKIDYFVRYDYVPEGVVSKGFQGRQIFGAPVYMTQHLNVINTSYHAATYMHKEALAIISQESPTIFNFRWPEKFTDVVGVKTLFGVKEMRDTWGIWIKTRN</sequence>
<proteinExistence type="predicted"/>
<evidence type="ECO:0000313" key="1">
    <source>
        <dbReference type="EMBL" id="QJA61155.1"/>
    </source>
</evidence>
<organism evidence="2">
    <name type="scientific">viral metagenome</name>
    <dbReference type="NCBI Taxonomy" id="1070528"/>
    <lineage>
        <taxon>unclassified sequences</taxon>
        <taxon>metagenomes</taxon>
        <taxon>organismal metagenomes</taxon>
    </lineage>
</organism>
<name>A0A6M3KHF7_9ZZZZ</name>
<dbReference type="EMBL" id="MT141432">
    <property type="protein sequence ID" value="QJA61155.1"/>
    <property type="molecule type" value="Genomic_DNA"/>
</dbReference>
<accession>A0A6M3KHF7</accession>
<evidence type="ECO:0000313" key="2">
    <source>
        <dbReference type="EMBL" id="QJA81071.1"/>
    </source>
</evidence>